<comment type="caution">
    <text evidence="2">The sequence shown here is derived from an EMBL/GenBank/DDBJ whole genome shotgun (WGS) entry which is preliminary data.</text>
</comment>
<feature type="region of interest" description="Disordered" evidence="1">
    <location>
        <begin position="1"/>
        <end position="26"/>
    </location>
</feature>
<dbReference type="Proteomes" id="UP001254832">
    <property type="component" value="Unassembled WGS sequence"/>
</dbReference>
<name>A0AAP5H5C0_PAEAM</name>
<sequence length="89" mass="10552">MSKMDELKNKIRSASGSKSVHSELIDSSNEIKPKELLRKKKFEELHRRDTVWIENELKDKLDSQSSEYGRGEKTRIINEALRRYFREPS</sequence>
<organism evidence="2 3">
    <name type="scientific">Paenibacillus amylolyticus</name>
    <dbReference type="NCBI Taxonomy" id="1451"/>
    <lineage>
        <taxon>Bacteria</taxon>
        <taxon>Bacillati</taxon>
        <taxon>Bacillota</taxon>
        <taxon>Bacilli</taxon>
        <taxon>Bacillales</taxon>
        <taxon>Paenibacillaceae</taxon>
        <taxon>Paenibacillus</taxon>
    </lineage>
</organism>
<accession>A0AAP5H5C0</accession>
<dbReference type="AlphaFoldDB" id="A0AAP5H5C0"/>
<proteinExistence type="predicted"/>
<gene>
    <name evidence="2" type="ORF">J2W91_004628</name>
</gene>
<evidence type="ECO:0000256" key="1">
    <source>
        <dbReference type="SAM" id="MobiDB-lite"/>
    </source>
</evidence>
<reference evidence="2" key="1">
    <citation type="submission" date="2023-07" db="EMBL/GenBank/DDBJ databases">
        <title>Sorghum-associated microbial communities from plants grown in Nebraska, USA.</title>
        <authorList>
            <person name="Schachtman D."/>
        </authorList>
    </citation>
    <scope>NUCLEOTIDE SEQUENCE</scope>
    <source>
        <strain evidence="2">BE80</strain>
    </source>
</reference>
<evidence type="ECO:0000313" key="2">
    <source>
        <dbReference type="EMBL" id="MDR6726122.1"/>
    </source>
</evidence>
<dbReference type="EMBL" id="JAVDTR010000015">
    <property type="protein sequence ID" value="MDR6726122.1"/>
    <property type="molecule type" value="Genomic_DNA"/>
</dbReference>
<protein>
    <submittedName>
        <fullName evidence="2">Uncharacterized protein</fullName>
    </submittedName>
</protein>
<evidence type="ECO:0000313" key="3">
    <source>
        <dbReference type="Proteomes" id="UP001254832"/>
    </source>
</evidence>